<dbReference type="NCBIfam" id="NF005919">
    <property type="entry name" value="PRK07920.1"/>
    <property type="match status" value="1"/>
</dbReference>
<keyword evidence="2" id="KW-1003">Cell membrane</keyword>
<dbReference type="STRING" id="1206085.SAMN05443575_2453"/>
<protein>
    <submittedName>
        <fullName evidence="7">KDO2-lipid IV(A) lauroyltransferase</fullName>
    </submittedName>
</protein>
<gene>
    <name evidence="7" type="ORF">SAMN05443575_2453</name>
</gene>
<proteinExistence type="predicted"/>
<dbReference type="GO" id="GO:0009247">
    <property type="term" value="P:glycolipid biosynthetic process"/>
    <property type="evidence" value="ECO:0007669"/>
    <property type="project" value="UniProtKB-ARBA"/>
</dbReference>
<comment type="subcellular location">
    <subcellularLocation>
        <location evidence="1">Cell inner membrane</location>
    </subcellularLocation>
</comment>
<dbReference type="CDD" id="cd07984">
    <property type="entry name" value="LPLAT_LABLAT-like"/>
    <property type="match status" value="1"/>
</dbReference>
<keyword evidence="8" id="KW-1185">Reference proteome</keyword>
<dbReference type="RefSeq" id="WP_073390599.1">
    <property type="nucleotide sequence ID" value="NZ_FQVU01000003.1"/>
</dbReference>
<evidence type="ECO:0000313" key="7">
    <source>
        <dbReference type="EMBL" id="SHG64510.1"/>
    </source>
</evidence>
<dbReference type="PANTHER" id="PTHR30606:SF10">
    <property type="entry name" value="PHOSPHATIDYLINOSITOL MANNOSIDE ACYLTRANSFERASE"/>
    <property type="match status" value="1"/>
</dbReference>
<dbReference type="Pfam" id="PF03279">
    <property type="entry name" value="Lip_A_acyltrans"/>
    <property type="match status" value="1"/>
</dbReference>
<evidence type="ECO:0000256" key="1">
    <source>
        <dbReference type="ARBA" id="ARBA00004533"/>
    </source>
</evidence>
<dbReference type="GO" id="GO:0016746">
    <property type="term" value="F:acyltransferase activity"/>
    <property type="evidence" value="ECO:0007669"/>
    <property type="project" value="UniProtKB-KW"/>
</dbReference>
<evidence type="ECO:0000256" key="2">
    <source>
        <dbReference type="ARBA" id="ARBA00022475"/>
    </source>
</evidence>
<dbReference type="EMBL" id="FQVU01000003">
    <property type="protein sequence ID" value="SHG64510.1"/>
    <property type="molecule type" value="Genomic_DNA"/>
</dbReference>
<reference evidence="8" key="1">
    <citation type="submission" date="2016-11" db="EMBL/GenBank/DDBJ databases">
        <authorList>
            <person name="Varghese N."/>
            <person name="Submissions S."/>
        </authorList>
    </citation>
    <scope>NUCLEOTIDE SEQUENCE [LARGE SCALE GENOMIC DNA]</scope>
    <source>
        <strain evidence="8">DSM 45627</strain>
    </source>
</reference>
<keyword evidence="6" id="KW-0012">Acyltransferase</keyword>
<keyword evidence="3" id="KW-0997">Cell inner membrane</keyword>
<organism evidence="7 8">
    <name type="scientific">Jatrophihabitans endophyticus</name>
    <dbReference type="NCBI Taxonomy" id="1206085"/>
    <lineage>
        <taxon>Bacteria</taxon>
        <taxon>Bacillati</taxon>
        <taxon>Actinomycetota</taxon>
        <taxon>Actinomycetes</taxon>
        <taxon>Jatrophihabitantales</taxon>
        <taxon>Jatrophihabitantaceae</taxon>
        <taxon>Jatrophihabitans</taxon>
    </lineage>
</organism>
<accession>A0A1M5LHV9</accession>
<evidence type="ECO:0000256" key="3">
    <source>
        <dbReference type="ARBA" id="ARBA00022519"/>
    </source>
</evidence>
<evidence type="ECO:0000256" key="5">
    <source>
        <dbReference type="ARBA" id="ARBA00023136"/>
    </source>
</evidence>
<dbReference type="PANTHER" id="PTHR30606">
    <property type="entry name" value="LIPID A BIOSYNTHESIS LAUROYL ACYLTRANSFERASE"/>
    <property type="match status" value="1"/>
</dbReference>
<keyword evidence="5" id="KW-0472">Membrane</keyword>
<dbReference type="Proteomes" id="UP000186132">
    <property type="component" value="Unassembled WGS sequence"/>
</dbReference>
<sequence>MLDGVRERATGLGYSAGWSVVKSLPRGVSARAFRAAADAATVRNGGGARQLRRNLRRVVGPAMSELRMDALVGAALRSYSRYWLETFRLEAMDHAAVAESFDRNSRGLDLLDAGLAAGNGVVVALSHSGNWDASGIWCIERYGPLTTVAERLRPASVFDRFVAYRESIGMEVVALTGGERPPMAVLSDRLRDNGVVCLLADRDLSHHGIEVDFFGERTRMPAGPALLAATTGAQLIVAHSRFVGDDGWGHDLRGPVALPGERLRDRVVAATQTMADLFAEGIRGKPEDWHMLQRLWLADLPARPAPPVAAAPAGTTGR</sequence>
<keyword evidence="4 7" id="KW-0808">Transferase</keyword>
<name>A0A1M5LHV9_9ACTN</name>
<dbReference type="GO" id="GO:0005886">
    <property type="term" value="C:plasma membrane"/>
    <property type="evidence" value="ECO:0007669"/>
    <property type="project" value="UniProtKB-SubCell"/>
</dbReference>
<evidence type="ECO:0000256" key="4">
    <source>
        <dbReference type="ARBA" id="ARBA00022679"/>
    </source>
</evidence>
<dbReference type="InterPro" id="IPR004960">
    <property type="entry name" value="LipA_acyltrans"/>
</dbReference>
<dbReference type="OrthoDB" id="9803456at2"/>
<dbReference type="AlphaFoldDB" id="A0A1M5LHV9"/>
<evidence type="ECO:0000313" key="8">
    <source>
        <dbReference type="Proteomes" id="UP000186132"/>
    </source>
</evidence>
<evidence type="ECO:0000256" key="6">
    <source>
        <dbReference type="ARBA" id="ARBA00023315"/>
    </source>
</evidence>